<dbReference type="RefSeq" id="WP_200349349.1">
    <property type="nucleotide sequence ID" value="NZ_BAABHZ010000010.1"/>
</dbReference>
<proteinExistence type="predicted"/>
<feature type="transmembrane region" description="Helical" evidence="1">
    <location>
        <begin position="347"/>
        <end position="366"/>
    </location>
</feature>
<dbReference type="Proteomes" id="UP000600139">
    <property type="component" value="Unassembled WGS sequence"/>
</dbReference>
<keyword evidence="3" id="KW-1185">Reference proteome</keyword>
<keyword evidence="1" id="KW-0812">Transmembrane</keyword>
<accession>A0A934QX73</accession>
<feature type="transmembrane region" description="Helical" evidence="1">
    <location>
        <begin position="156"/>
        <end position="183"/>
    </location>
</feature>
<feature type="transmembrane region" description="Helical" evidence="1">
    <location>
        <begin position="226"/>
        <end position="247"/>
    </location>
</feature>
<feature type="transmembrane region" description="Helical" evidence="1">
    <location>
        <begin position="195"/>
        <end position="214"/>
    </location>
</feature>
<protein>
    <submittedName>
        <fullName evidence="2">Uncharacterized protein</fullName>
    </submittedName>
</protein>
<evidence type="ECO:0000313" key="2">
    <source>
        <dbReference type="EMBL" id="MBK1814383.1"/>
    </source>
</evidence>
<feature type="transmembrane region" description="Helical" evidence="1">
    <location>
        <begin position="7"/>
        <end position="27"/>
    </location>
</feature>
<keyword evidence="1" id="KW-0472">Membrane</keyword>
<feature type="transmembrane region" description="Helical" evidence="1">
    <location>
        <begin position="126"/>
        <end position="144"/>
    </location>
</feature>
<dbReference type="AlphaFoldDB" id="A0A934QX73"/>
<name>A0A934QX73_9BACT</name>
<feature type="transmembrane region" description="Helical" evidence="1">
    <location>
        <begin position="294"/>
        <end position="314"/>
    </location>
</feature>
<keyword evidence="1" id="KW-1133">Transmembrane helix</keyword>
<feature type="transmembrane region" description="Helical" evidence="1">
    <location>
        <begin position="267"/>
        <end position="287"/>
    </location>
</feature>
<evidence type="ECO:0000256" key="1">
    <source>
        <dbReference type="SAM" id="Phobius"/>
    </source>
</evidence>
<evidence type="ECO:0000313" key="3">
    <source>
        <dbReference type="Proteomes" id="UP000600139"/>
    </source>
</evidence>
<dbReference type="EMBL" id="JAENIK010000004">
    <property type="protein sequence ID" value="MBK1814383.1"/>
    <property type="molecule type" value="Genomic_DNA"/>
</dbReference>
<sequence>MNITRHTWYPIVLGLLATLVGLCAITQQSLWMDEGSTAFKALMPTFKDWVAITYRLGGSDIQMPLYMVAVWAWVKIGFISEYALRCINLPFLVLMVLALRRVRFWPLVCLASPFVLYYVGELRPYTLQMAAGALVAAGLARIIESRRTSTFDGLHTVALGCLLLTLSSLTAAVWAAGAVLAVVILRPDWLKTPGFWTRSLPWCLTALIVIAYYIHTLQQGYRAATSGGGGLLSIGFGFYEILGLLGIGPTRNELRATPFSLVSHLAWLIPAFFCLAGAWSAGVRTWLSRTDRGSIIAVTAAVLLPLLTLALVGLTQDFRVLGRHLSPAIPAVLLPIALCLESGTRKVVPNFILATCALIVFLVSSLCLRLQERHARDDYQAATSIAIDALKKGKRVLWQADMNATRYYAYRQGGMRYVHALQQLEADPPGLMFADLVVINRPDLRFKGTDYKEQLRKNGFKIQSSLLGFEIWSNLGLPPSSQDTRIQ</sequence>
<organism evidence="2 3">
    <name type="scientific">Luteolibacter yonseiensis</name>
    <dbReference type="NCBI Taxonomy" id="1144680"/>
    <lineage>
        <taxon>Bacteria</taxon>
        <taxon>Pseudomonadati</taxon>
        <taxon>Verrucomicrobiota</taxon>
        <taxon>Verrucomicrobiia</taxon>
        <taxon>Verrucomicrobiales</taxon>
        <taxon>Verrucomicrobiaceae</taxon>
        <taxon>Luteolibacter</taxon>
    </lineage>
</organism>
<gene>
    <name evidence="2" type="ORF">JIN84_02085</name>
</gene>
<comment type="caution">
    <text evidence="2">The sequence shown here is derived from an EMBL/GenBank/DDBJ whole genome shotgun (WGS) entry which is preliminary data.</text>
</comment>
<reference evidence="2" key="1">
    <citation type="submission" date="2021-01" db="EMBL/GenBank/DDBJ databases">
        <title>Modified the classification status of verrucomicrobia.</title>
        <authorList>
            <person name="Feng X."/>
        </authorList>
    </citation>
    <scope>NUCLEOTIDE SEQUENCE</scope>
    <source>
        <strain evidence="2">JCM 18052</strain>
    </source>
</reference>